<dbReference type="Proteomes" id="UP000886874">
    <property type="component" value="Unassembled WGS sequence"/>
</dbReference>
<name>A0A9D0Z6M6_9FIRM</name>
<protein>
    <submittedName>
        <fullName evidence="2">Uncharacterized protein</fullName>
    </submittedName>
</protein>
<keyword evidence="1" id="KW-0472">Membrane</keyword>
<keyword evidence="1" id="KW-0812">Transmembrane</keyword>
<dbReference type="AlphaFoldDB" id="A0A9D0Z6M6"/>
<evidence type="ECO:0000256" key="1">
    <source>
        <dbReference type="SAM" id="Phobius"/>
    </source>
</evidence>
<reference evidence="2" key="1">
    <citation type="submission" date="2020-10" db="EMBL/GenBank/DDBJ databases">
        <authorList>
            <person name="Gilroy R."/>
        </authorList>
    </citation>
    <scope>NUCLEOTIDE SEQUENCE</scope>
    <source>
        <strain evidence="2">ChiSjej2B20-13462</strain>
    </source>
</reference>
<sequence length="64" mass="7334">MDGKVIVWKQAGYQPDWYARERRDEARFRASERRAWITCIVENLVMVAVAACTMVSVGIALTML</sequence>
<reference evidence="2" key="2">
    <citation type="journal article" date="2021" name="PeerJ">
        <title>Extensive microbial diversity within the chicken gut microbiome revealed by metagenomics and culture.</title>
        <authorList>
            <person name="Gilroy R."/>
            <person name="Ravi A."/>
            <person name="Getino M."/>
            <person name="Pursley I."/>
            <person name="Horton D.L."/>
            <person name="Alikhan N.F."/>
            <person name="Baker D."/>
            <person name="Gharbi K."/>
            <person name="Hall N."/>
            <person name="Watson M."/>
            <person name="Adriaenssens E.M."/>
            <person name="Foster-Nyarko E."/>
            <person name="Jarju S."/>
            <person name="Secka A."/>
            <person name="Antonio M."/>
            <person name="Oren A."/>
            <person name="Chaudhuri R.R."/>
            <person name="La Ragione R."/>
            <person name="Hildebrand F."/>
            <person name="Pallen M.J."/>
        </authorList>
    </citation>
    <scope>NUCLEOTIDE SEQUENCE</scope>
    <source>
        <strain evidence="2">ChiSjej2B20-13462</strain>
    </source>
</reference>
<comment type="caution">
    <text evidence="2">The sequence shown here is derived from an EMBL/GenBank/DDBJ whole genome shotgun (WGS) entry which is preliminary data.</text>
</comment>
<accession>A0A9D0Z6M6</accession>
<gene>
    <name evidence="2" type="ORF">IAA67_07630</name>
</gene>
<proteinExistence type="predicted"/>
<evidence type="ECO:0000313" key="2">
    <source>
        <dbReference type="EMBL" id="HIQ70181.1"/>
    </source>
</evidence>
<feature type="transmembrane region" description="Helical" evidence="1">
    <location>
        <begin position="35"/>
        <end position="61"/>
    </location>
</feature>
<organism evidence="2 3">
    <name type="scientific">Candidatus Avoscillospira stercorigallinarum</name>
    <dbReference type="NCBI Taxonomy" id="2840708"/>
    <lineage>
        <taxon>Bacteria</taxon>
        <taxon>Bacillati</taxon>
        <taxon>Bacillota</taxon>
        <taxon>Clostridia</taxon>
        <taxon>Eubacteriales</taxon>
        <taxon>Oscillospiraceae</taxon>
        <taxon>Oscillospiraceae incertae sedis</taxon>
        <taxon>Candidatus Avoscillospira</taxon>
    </lineage>
</organism>
<evidence type="ECO:0000313" key="3">
    <source>
        <dbReference type="Proteomes" id="UP000886874"/>
    </source>
</evidence>
<keyword evidence="1" id="KW-1133">Transmembrane helix</keyword>
<dbReference type="EMBL" id="DVFN01000109">
    <property type="protein sequence ID" value="HIQ70181.1"/>
    <property type="molecule type" value="Genomic_DNA"/>
</dbReference>